<dbReference type="AlphaFoldDB" id="A0A9D5H6B6"/>
<name>A0A9D5H6B6_9LILI</name>
<gene>
    <name evidence="1" type="ORF">J5N97_026091</name>
</gene>
<dbReference type="EMBL" id="JAGGNH010000008">
    <property type="protein sequence ID" value="KAJ0964953.1"/>
    <property type="molecule type" value="Genomic_DNA"/>
</dbReference>
<accession>A0A9D5H6B6</accession>
<organism evidence="1 2">
    <name type="scientific">Dioscorea zingiberensis</name>
    <dbReference type="NCBI Taxonomy" id="325984"/>
    <lineage>
        <taxon>Eukaryota</taxon>
        <taxon>Viridiplantae</taxon>
        <taxon>Streptophyta</taxon>
        <taxon>Embryophyta</taxon>
        <taxon>Tracheophyta</taxon>
        <taxon>Spermatophyta</taxon>
        <taxon>Magnoliopsida</taxon>
        <taxon>Liliopsida</taxon>
        <taxon>Dioscoreales</taxon>
        <taxon>Dioscoreaceae</taxon>
        <taxon>Dioscorea</taxon>
    </lineage>
</organism>
<dbReference type="Proteomes" id="UP001085076">
    <property type="component" value="Miscellaneous, Linkage group lg08"/>
</dbReference>
<proteinExistence type="predicted"/>
<reference evidence="1" key="1">
    <citation type="submission" date="2021-03" db="EMBL/GenBank/DDBJ databases">
        <authorList>
            <person name="Li Z."/>
            <person name="Yang C."/>
        </authorList>
    </citation>
    <scope>NUCLEOTIDE SEQUENCE</scope>
    <source>
        <strain evidence="1">Dzin_1.0</strain>
        <tissue evidence="1">Leaf</tissue>
    </source>
</reference>
<sequence>MKIVNKQKNRNGNPRQGTKLMRMMMIHPGKKVILDLKGLEKKIEGNRGKAREYEIWSLNLQEDVVR</sequence>
<keyword evidence="2" id="KW-1185">Reference proteome</keyword>
<protein>
    <submittedName>
        <fullName evidence="1">Uncharacterized protein</fullName>
    </submittedName>
</protein>
<reference evidence="1" key="2">
    <citation type="journal article" date="2022" name="Hortic Res">
        <title>The genome of Dioscorea zingiberensis sheds light on the biosynthesis, origin and evolution of the medicinally important diosgenin saponins.</title>
        <authorList>
            <person name="Li Y."/>
            <person name="Tan C."/>
            <person name="Li Z."/>
            <person name="Guo J."/>
            <person name="Li S."/>
            <person name="Chen X."/>
            <person name="Wang C."/>
            <person name="Dai X."/>
            <person name="Yang H."/>
            <person name="Song W."/>
            <person name="Hou L."/>
            <person name="Xu J."/>
            <person name="Tong Z."/>
            <person name="Xu A."/>
            <person name="Yuan X."/>
            <person name="Wang W."/>
            <person name="Yang Q."/>
            <person name="Chen L."/>
            <person name="Sun Z."/>
            <person name="Wang K."/>
            <person name="Pan B."/>
            <person name="Chen J."/>
            <person name="Bao Y."/>
            <person name="Liu F."/>
            <person name="Qi X."/>
            <person name="Gang D.R."/>
            <person name="Wen J."/>
            <person name="Li J."/>
        </authorList>
    </citation>
    <scope>NUCLEOTIDE SEQUENCE</scope>
    <source>
        <strain evidence="1">Dzin_1.0</strain>
    </source>
</reference>
<evidence type="ECO:0000313" key="1">
    <source>
        <dbReference type="EMBL" id="KAJ0964953.1"/>
    </source>
</evidence>
<evidence type="ECO:0000313" key="2">
    <source>
        <dbReference type="Proteomes" id="UP001085076"/>
    </source>
</evidence>
<comment type="caution">
    <text evidence="1">The sequence shown here is derived from an EMBL/GenBank/DDBJ whole genome shotgun (WGS) entry which is preliminary data.</text>
</comment>